<evidence type="ECO:0000313" key="25">
    <source>
        <dbReference type="Proteomes" id="UP000557772"/>
    </source>
</evidence>
<feature type="binding site" evidence="19">
    <location>
        <begin position="439"/>
        <end position="440"/>
    </location>
    <ligand>
        <name>phosphoenolpyruvate</name>
        <dbReference type="ChEBI" id="CHEBI:58702"/>
    </ligand>
</feature>
<evidence type="ECO:0000259" key="21">
    <source>
        <dbReference type="Pfam" id="PF00391"/>
    </source>
</evidence>
<feature type="active site" description="Tele-phosphohistidine intermediate" evidence="18">
    <location>
        <position position="185"/>
    </location>
</feature>
<dbReference type="RefSeq" id="WP_171153993.1">
    <property type="nucleotide sequence ID" value="NZ_JABENB010000001.1"/>
</dbReference>
<evidence type="ECO:0000313" key="24">
    <source>
        <dbReference type="EMBL" id="NNG39335.1"/>
    </source>
</evidence>
<dbReference type="EMBL" id="JABENB010000001">
    <property type="protein sequence ID" value="NNG39335.1"/>
    <property type="molecule type" value="Genomic_DNA"/>
</dbReference>
<dbReference type="GO" id="GO:0046872">
    <property type="term" value="F:metal ion binding"/>
    <property type="evidence" value="ECO:0007669"/>
    <property type="project" value="UniProtKB-KW"/>
</dbReference>
<evidence type="ECO:0000256" key="13">
    <source>
        <dbReference type="ARBA" id="ARBA00022723"/>
    </source>
</evidence>
<proteinExistence type="inferred from homology"/>
<dbReference type="InterPro" id="IPR006318">
    <property type="entry name" value="PTS_EI-like"/>
</dbReference>
<evidence type="ECO:0000259" key="22">
    <source>
        <dbReference type="Pfam" id="PF02896"/>
    </source>
</evidence>
<dbReference type="SUPFAM" id="SSF51621">
    <property type="entry name" value="Phosphoenolpyruvate/pyruvate domain"/>
    <property type="match status" value="1"/>
</dbReference>
<feature type="binding site" evidence="19">
    <location>
        <position position="287"/>
    </location>
    <ligand>
        <name>phosphoenolpyruvate</name>
        <dbReference type="ChEBI" id="CHEBI:58702"/>
    </ligand>
</feature>
<dbReference type="SUPFAM" id="SSF47831">
    <property type="entry name" value="Enzyme I of the PEP:sugar phosphotransferase system HPr-binding (sub)domain"/>
    <property type="match status" value="1"/>
</dbReference>
<dbReference type="EC" id="2.7.3.9" evidence="6 17"/>
<dbReference type="GO" id="GO:0008965">
    <property type="term" value="F:phosphoenolpyruvate-protein phosphotransferase activity"/>
    <property type="evidence" value="ECO:0007669"/>
    <property type="project" value="UniProtKB-EC"/>
</dbReference>
<evidence type="ECO:0000256" key="1">
    <source>
        <dbReference type="ARBA" id="ARBA00000683"/>
    </source>
</evidence>
<keyword evidence="8 17" id="KW-0813">Transport</keyword>
<keyword evidence="14 17" id="KW-0418">Kinase</keyword>
<comment type="similarity">
    <text evidence="5 17">Belongs to the PEP-utilizing enzyme family.</text>
</comment>
<evidence type="ECO:0000256" key="17">
    <source>
        <dbReference type="PIRNR" id="PIRNR000732"/>
    </source>
</evidence>
<gene>
    <name evidence="24" type="primary">ptsP</name>
    <name evidence="24" type="ORF">HJ588_08610</name>
</gene>
<keyword evidence="10 17" id="KW-0762">Sugar transport</keyword>
<accession>A0A849AFS7</accession>
<keyword evidence="13 17" id="KW-0479">Metal-binding</keyword>
<keyword evidence="24" id="KW-0670">Pyruvate</keyword>
<dbReference type="InterPro" id="IPR015813">
    <property type="entry name" value="Pyrv/PenolPyrv_kinase-like_dom"/>
</dbReference>
<dbReference type="InterPro" id="IPR050499">
    <property type="entry name" value="PEP-utilizing_PTS_enzyme"/>
</dbReference>
<feature type="active site" description="Proton donor" evidence="18">
    <location>
        <position position="487"/>
    </location>
</feature>
<keyword evidence="25" id="KW-1185">Reference proteome</keyword>
<dbReference type="InterPro" id="IPR036618">
    <property type="entry name" value="PtsI_HPr-bd_sf"/>
</dbReference>
<dbReference type="Gene3D" id="3.50.30.10">
    <property type="entry name" value="Phosphohistidine domain"/>
    <property type="match status" value="1"/>
</dbReference>
<feature type="domain" description="PEP-utilising enzyme mobile" evidence="21">
    <location>
        <begin position="149"/>
        <end position="220"/>
    </location>
</feature>
<dbReference type="Gene3D" id="3.20.20.60">
    <property type="entry name" value="Phosphoenolpyruvate-binding domains"/>
    <property type="match status" value="1"/>
</dbReference>
<dbReference type="Gene3D" id="1.10.274.10">
    <property type="entry name" value="PtsI, HPr-binding domain"/>
    <property type="match status" value="1"/>
</dbReference>
<keyword evidence="15 17" id="KW-0460">Magnesium</keyword>
<protein>
    <recommendedName>
        <fullName evidence="7 17">Phosphoenolpyruvate-protein phosphotransferase</fullName>
        <ecNumber evidence="6 17">2.7.3.9</ecNumber>
    </recommendedName>
    <alternativeName>
        <fullName evidence="16 17">Phosphotransferase system, enzyme I</fullName>
    </alternativeName>
</protein>
<keyword evidence="12 17" id="KW-0598">Phosphotransferase system</keyword>
<comment type="function">
    <text evidence="3 17">General (non sugar-specific) component of the phosphoenolpyruvate-dependent sugar phosphotransferase system (sugar PTS). This major carbohydrate active-transport system catalyzes the phosphorylation of incoming sugar substrates concomitantly with their translocation across the cell membrane. Enzyme I transfers the phosphoryl group from phosphoenolpyruvate (PEP) to the phosphoryl carrier protein (HPr).</text>
</comment>
<dbReference type="InterPro" id="IPR040442">
    <property type="entry name" value="Pyrv_kinase-like_dom_sf"/>
</dbReference>
<evidence type="ECO:0000256" key="16">
    <source>
        <dbReference type="ARBA" id="ARBA00033235"/>
    </source>
</evidence>
<evidence type="ECO:0000256" key="18">
    <source>
        <dbReference type="PIRSR" id="PIRSR000732-1"/>
    </source>
</evidence>
<dbReference type="PANTHER" id="PTHR46244:SF3">
    <property type="entry name" value="PHOSPHOENOLPYRUVATE-PROTEIN PHOSPHOTRANSFERASE"/>
    <property type="match status" value="1"/>
</dbReference>
<dbReference type="NCBIfam" id="TIGR01417">
    <property type="entry name" value="PTS_I_fam"/>
    <property type="match status" value="1"/>
</dbReference>
<evidence type="ECO:0000256" key="11">
    <source>
        <dbReference type="ARBA" id="ARBA00022679"/>
    </source>
</evidence>
<dbReference type="InterPro" id="IPR036637">
    <property type="entry name" value="Phosphohistidine_dom_sf"/>
</dbReference>
<feature type="binding site" evidence="20">
    <location>
        <position position="440"/>
    </location>
    <ligand>
        <name>Mg(2+)</name>
        <dbReference type="ChEBI" id="CHEBI:18420"/>
    </ligand>
</feature>
<dbReference type="SUPFAM" id="SSF52009">
    <property type="entry name" value="Phosphohistidine domain"/>
    <property type="match status" value="1"/>
</dbReference>
<keyword evidence="9 17" id="KW-0963">Cytoplasm</keyword>
<evidence type="ECO:0000256" key="9">
    <source>
        <dbReference type="ARBA" id="ARBA00022490"/>
    </source>
</evidence>
<evidence type="ECO:0000256" key="3">
    <source>
        <dbReference type="ARBA" id="ARBA00002728"/>
    </source>
</evidence>
<dbReference type="InterPro" id="IPR008279">
    <property type="entry name" value="PEP-util_enz_mobile_dom"/>
</dbReference>
<dbReference type="InterPro" id="IPR000121">
    <property type="entry name" value="PEP_util_C"/>
</dbReference>
<dbReference type="Pfam" id="PF05524">
    <property type="entry name" value="PEP-utilisers_N"/>
    <property type="match status" value="1"/>
</dbReference>
<dbReference type="InterPro" id="IPR008731">
    <property type="entry name" value="PTS_EIN"/>
</dbReference>
<reference evidence="24 25" key="1">
    <citation type="submission" date="2020-05" db="EMBL/GenBank/DDBJ databases">
        <title>Flexivirga sp. ID2601S isolated from air conditioner.</title>
        <authorList>
            <person name="Kim D.H."/>
        </authorList>
    </citation>
    <scope>NUCLEOTIDE SEQUENCE [LARGE SCALE GENOMIC DNA]</scope>
    <source>
        <strain evidence="24 25">ID2601S</strain>
    </source>
</reference>
<dbReference type="InterPro" id="IPR024692">
    <property type="entry name" value="PTS_EI"/>
</dbReference>
<evidence type="ECO:0000256" key="4">
    <source>
        <dbReference type="ARBA" id="ARBA00004496"/>
    </source>
</evidence>
<dbReference type="PIRSF" id="PIRSF000732">
    <property type="entry name" value="PTS_enzyme_I"/>
    <property type="match status" value="1"/>
</dbReference>
<evidence type="ECO:0000256" key="19">
    <source>
        <dbReference type="PIRSR" id="PIRSR000732-2"/>
    </source>
</evidence>
<dbReference type="GO" id="GO:0009401">
    <property type="term" value="P:phosphoenolpyruvate-dependent sugar phosphotransferase system"/>
    <property type="evidence" value="ECO:0007669"/>
    <property type="project" value="UniProtKB-KW"/>
</dbReference>
<dbReference type="PANTHER" id="PTHR46244">
    <property type="entry name" value="PHOSPHOENOLPYRUVATE-PROTEIN PHOSPHOTRANSFERASE"/>
    <property type="match status" value="1"/>
</dbReference>
<comment type="cofactor">
    <cofactor evidence="2 17 20">
        <name>Mg(2+)</name>
        <dbReference type="ChEBI" id="CHEBI:18420"/>
    </cofactor>
</comment>
<feature type="domain" description="Phosphotransferase system enzyme I N-terminal" evidence="23">
    <location>
        <begin position="6"/>
        <end position="122"/>
    </location>
</feature>
<evidence type="ECO:0000256" key="2">
    <source>
        <dbReference type="ARBA" id="ARBA00001946"/>
    </source>
</evidence>
<dbReference type="Pfam" id="PF02896">
    <property type="entry name" value="PEP-utilizers_C"/>
    <property type="match status" value="1"/>
</dbReference>
<dbReference type="GO" id="GO:0005737">
    <property type="term" value="C:cytoplasm"/>
    <property type="evidence" value="ECO:0007669"/>
    <property type="project" value="UniProtKB-SubCell"/>
</dbReference>
<comment type="catalytic activity">
    <reaction evidence="1 17">
        <text>L-histidyl-[protein] + phosphoenolpyruvate = N(pros)-phospho-L-histidyl-[protein] + pyruvate</text>
        <dbReference type="Rhea" id="RHEA:23880"/>
        <dbReference type="Rhea" id="RHEA-COMP:9745"/>
        <dbReference type="Rhea" id="RHEA-COMP:9746"/>
        <dbReference type="ChEBI" id="CHEBI:15361"/>
        <dbReference type="ChEBI" id="CHEBI:29979"/>
        <dbReference type="ChEBI" id="CHEBI:58702"/>
        <dbReference type="ChEBI" id="CHEBI:64837"/>
        <dbReference type="EC" id="2.7.3.9"/>
    </reaction>
</comment>
<feature type="binding site" evidence="20">
    <location>
        <position position="416"/>
    </location>
    <ligand>
        <name>Mg(2+)</name>
        <dbReference type="ChEBI" id="CHEBI:18420"/>
    </ligand>
</feature>
<evidence type="ECO:0000256" key="6">
    <source>
        <dbReference type="ARBA" id="ARBA00012232"/>
    </source>
</evidence>
<sequence>MSRELHGVPVSPGWAVGKVVQVTAPPPLPAHEEPTTAVDATKARVADAFEAVATSLDRRAQSATAAARDVLQATAMIARDKTLRGAVDERISTGSGPLTAVAGGVEQISSSFIALGGYFADRAIDVRDVGNRVVARLLGAPDTGVPPLTEPCVLVAHDLAPADTATLNSDLVQAVVLAAGGRGGHTAIIAAQLGIPAAVQVAGATALARGTVVAVDGDTGTVTVDPDDELREALQHKAAARMTAASRHTGPGRTKDGHPVALLANIGTPQDAQIAAATDVEGVGLFRTEVLFLGHHAAPTVEEQTEIYREALAPFGDRPVVVRTLDAGADKPLDFATTGETAPEESNPALGVRGLRLSLRNPDLLTDQLRALARAAELTGTPVRVMAPMVSTTAEATWFAEQAHEQGLASVGVMIEVPAAALRAENILGAVDFGSVGTNDLAQYTMAADRTLGPLAELLDPWQPATLDLLARAADGARAADRPLGVCGESAGDPLMACVLTGLGVSSLSMTAGRVGLVRFALGTHTLATCREMASAARAADSALLAREAALRLADDTLRDLL</sequence>
<dbReference type="PRINTS" id="PR01736">
    <property type="entry name" value="PHPHTRNFRASE"/>
</dbReference>
<evidence type="ECO:0000256" key="14">
    <source>
        <dbReference type="ARBA" id="ARBA00022777"/>
    </source>
</evidence>
<comment type="caution">
    <text evidence="24">The sequence shown here is derived from an EMBL/GenBank/DDBJ whole genome shotgun (WGS) entry which is preliminary data.</text>
</comment>
<evidence type="ECO:0000256" key="15">
    <source>
        <dbReference type="ARBA" id="ARBA00022842"/>
    </source>
</evidence>
<evidence type="ECO:0000256" key="12">
    <source>
        <dbReference type="ARBA" id="ARBA00022683"/>
    </source>
</evidence>
<organism evidence="24 25">
    <name type="scientific">Flexivirga aerilata</name>
    <dbReference type="NCBI Taxonomy" id="1656889"/>
    <lineage>
        <taxon>Bacteria</taxon>
        <taxon>Bacillati</taxon>
        <taxon>Actinomycetota</taxon>
        <taxon>Actinomycetes</taxon>
        <taxon>Micrococcales</taxon>
        <taxon>Dermacoccaceae</taxon>
        <taxon>Flexivirga</taxon>
    </lineage>
</organism>
<feature type="binding site" evidence="19">
    <location>
        <position position="323"/>
    </location>
    <ligand>
        <name>phosphoenolpyruvate</name>
        <dbReference type="ChEBI" id="CHEBI:58702"/>
    </ligand>
</feature>
<dbReference type="Pfam" id="PF00391">
    <property type="entry name" value="PEP-utilizers"/>
    <property type="match status" value="1"/>
</dbReference>
<feature type="binding site" evidence="19">
    <location>
        <position position="450"/>
    </location>
    <ligand>
        <name>phosphoenolpyruvate</name>
        <dbReference type="ChEBI" id="CHEBI:58702"/>
    </ligand>
</feature>
<dbReference type="GO" id="GO:0016301">
    <property type="term" value="F:kinase activity"/>
    <property type="evidence" value="ECO:0007669"/>
    <property type="project" value="UniProtKB-KW"/>
</dbReference>
<evidence type="ECO:0000256" key="8">
    <source>
        <dbReference type="ARBA" id="ARBA00022448"/>
    </source>
</evidence>
<evidence type="ECO:0000259" key="23">
    <source>
        <dbReference type="Pfam" id="PF05524"/>
    </source>
</evidence>
<comment type="subcellular location">
    <subcellularLocation>
        <location evidence="4 17">Cytoplasm</location>
    </subcellularLocation>
</comment>
<dbReference type="Proteomes" id="UP000557772">
    <property type="component" value="Unassembled WGS sequence"/>
</dbReference>
<evidence type="ECO:0000256" key="20">
    <source>
        <dbReference type="PIRSR" id="PIRSR000732-3"/>
    </source>
</evidence>
<name>A0A849AFS7_9MICO</name>
<feature type="domain" description="PEP-utilising enzyme C-terminal" evidence="22">
    <location>
        <begin position="248"/>
        <end position="522"/>
    </location>
</feature>
<evidence type="ECO:0000256" key="10">
    <source>
        <dbReference type="ARBA" id="ARBA00022597"/>
    </source>
</evidence>
<evidence type="ECO:0000256" key="5">
    <source>
        <dbReference type="ARBA" id="ARBA00007837"/>
    </source>
</evidence>
<dbReference type="AlphaFoldDB" id="A0A849AFS7"/>
<evidence type="ECO:0000256" key="7">
    <source>
        <dbReference type="ARBA" id="ARBA00016544"/>
    </source>
</evidence>
<keyword evidence="11 17" id="KW-0808">Transferase</keyword>